<comment type="caution">
    <text evidence="1">The sequence shown here is derived from an EMBL/GenBank/DDBJ whole genome shotgun (WGS) entry which is preliminary data.</text>
</comment>
<dbReference type="Proteomes" id="UP001187859">
    <property type="component" value="Unassembled WGS sequence"/>
</dbReference>
<protein>
    <submittedName>
        <fullName evidence="1">Uncharacterized protein</fullName>
    </submittedName>
</protein>
<name>A0AAE4Q2Y5_9GAMM</name>
<dbReference type="EMBL" id="JASGOQ010000002">
    <property type="protein sequence ID" value="MDV5392895.1"/>
    <property type="molecule type" value="Genomic_DNA"/>
</dbReference>
<accession>A0AAE4Q2Y5</accession>
<gene>
    <name evidence="1" type="ORF">QM089_22135</name>
</gene>
<reference evidence="1" key="1">
    <citation type="submission" date="2023-05" db="EMBL/GenBank/DDBJ databases">
        <title>Colonisation of extended spectrum b-lactamase- and carbapenemase-producing bacteria on hospital surfaces from low- and middle-income countries.</title>
        <authorList>
            <person name="Nieto-Rosado M."/>
            <person name="Sands K."/>
            <person name="Iregbu K."/>
            <person name="Zahra R."/>
            <person name="Mazarati J.B."/>
            <person name="Mehtar S."/>
            <person name="Barnards-Group B."/>
            <person name="Walsh T.R."/>
        </authorList>
    </citation>
    <scope>NUCLEOTIDE SEQUENCE</scope>
    <source>
        <strain evidence="1">PP-E493</strain>
    </source>
</reference>
<sequence>MASKKAAKKITGDDENVMGLRQQRPIRVHLRRHFSESKSELTRAIERSQEIYKIALCLGALDCLYWQAMGLGEIKLAKGISRLLAKSHQHHPIRVSSTPI</sequence>
<dbReference type="RefSeq" id="WP_279774481.1">
    <property type="nucleotide sequence ID" value="NZ_JAOCAS010000055.1"/>
</dbReference>
<dbReference type="AlphaFoldDB" id="A0AAE4Q2Y5"/>
<evidence type="ECO:0000313" key="2">
    <source>
        <dbReference type="Proteomes" id="UP001187859"/>
    </source>
</evidence>
<organism evidence="1 2">
    <name type="scientific">Shewanella xiamenensis</name>
    <dbReference type="NCBI Taxonomy" id="332186"/>
    <lineage>
        <taxon>Bacteria</taxon>
        <taxon>Pseudomonadati</taxon>
        <taxon>Pseudomonadota</taxon>
        <taxon>Gammaproteobacteria</taxon>
        <taxon>Alteromonadales</taxon>
        <taxon>Shewanellaceae</taxon>
        <taxon>Shewanella</taxon>
    </lineage>
</organism>
<proteinExistence type="predicted"/>
<evidence type="ECO:0000313" key="1">
    <source>
        <dbReference type="EMBL" id="MDV5392895.1"/>
    </source>
</evidence>